<feature type="active site" evidence="12">
    <location>
        <position position="513"/>
    </location>
</feature>
<sequence>MCRYIFITGGVVSSLGKGVCAASIAALLQARGRRIRLKKLDPYLNVDPGTMSPYQHGEVFVTADGAETDLDLGYYERFTDISASRNDTITSGKIYEKLIGKERRGEYLGGTVQVIPHLTKLIKDFIRFGESEVDFMICEIGGTVGDIEALPYLEAVRQIRYERGSANIMCVHLTLLPYIATAGELKTKPTQHSVRELRSIGIQPDLIICRADREIPETLLHKIAVSCSVPENRVIAGIDQKTIYHVPLSYYKQNVDKQIIEYFGLEHNDKINLEKWHLIESGITTHERSVNIAIVGKYNQLQDAYKSLLEAFLHAGIHYKCKVNLVRIDADELDSQIYRQLDNVDGIMIPGGFGTRGIEGKMNAIEYSRKNKIPLFGICLGMQLIAIEFARNALGIRDANSTEFTSDCSNVIDLMVNWYKGEEKETRTRVSNLGGTMRLGNYESSLTSGSKIQGIYKLERVLERHRHRFEFNINYKNDFEQAGMRVGGTSADGNLVEALELEGHPWFIGVQFHPEYKSRPFSPHPLFLSFVGALIERSESMGESKVRKI</sequence>
<comment type="miscellaneous">
    <text evidence="12">CTPSs have evolved a hybrid strategy for distinguishing between UTP and CTP. The overlapping regions of the product feedback inhibitory and substrate sites recognize a common feature in both compounds, the triphosphate moiety. To differentiate isosteric substrate and product pyrimidine rings, an additional pocket far from the expected kinase/ligase catalytic site, specifically recognizes the cytosine and ribose portions of the product inhibitor.</text>
</comment>
<evidence type="ECO:0000256" key="3">
    <source>
        <dbReference type="ARBA" id="ARBA00022598"/>
    </source>
</evidence>
<keyword evidence="8 12" id="KW-0315">Glutamine amidotransferase</keyword>
<evidence type="ECO:0000313" key="15">
    <source>
        <dbReference type="EMBL" id="AEI89002.1"/>
    </source>
</evidence>
<organism evidence="15 16">
    <name type="scientific">Midichloria mitochondrii (strain IricVA)</name>
    <dbReference type="NCBI Taxonomy" id="696127"/>
    <lineage>
        <taxon>Bacteria</taxon>
        <taxon>Pseudomonadati</taxon>
        <taxon>Pseudomonadota</taxon>
        <taxon>Alphaproteobacteria</taxon>
        <taxon>Rickettsiales</taxon>
        <taxon>Candidatus Midichloriaceae</taxon>
        <taxon>Candidatus Midichloria</taxon>
    </lineage>
</organism>
<dbReference type="GO" id="GO:0046872">
    <property type="term" value="F:metal ion binding"/>
    <property type="evidence" value="ECO:0007669"/>
    <property type="project" value="UniProtKB-KW"/>
</dbReference>
<evidence type="ECO:0000256" key="11">
    <source>
        <dbReference type="ARBA" id="ARBA00059148"/>
    </source>
</evidence>
<evidence type="ECO:0000256" key="6">
    <source>
        <dbReference type="ARBA" id="ARBA00022840"/>
    </source>
</evidence>
<keyword evidence="9 12" id="KW-0665">Pyrimidine biosynthesis</keyword>
<feature type="binding site" evidence="12">
    <location>
        <position position="71"/>
    </location>
    <ligand>
        <name>ATP</name>
        <dbReference type="ChEBI" id="CHEBI:30616"/>
    </ligand>
</feature>
<feature type="binding site" evidence="12">
    <location>
        <position position="468"/>
    </location>
    <ligand>
        <name>L-glutamine</name>
        <dbReference type="ChEBI" id="CHEBI:58359"/>
    </ligand>
</feature>
<keyword evidence="16" id="KW-1185">Reference proteome</keyword>
<evidence type="ECO:0000256" key="10">
    <source>
        <dbReference type="ARBA" id="ARBA00047781"/>
    </source>
</evidence>
<comment type="subunit">
    <text evidence="12">Homotetramer.</text>
</comment>
<dbReference type="GO" id="GO:0019856">
    <property type="term" value="P:pyrimidine nucleobase biosynthetic process"/>
    <property type="evidence" value="ECO:0007669"/>
    <property type="project" value="TreeGrafter"/>
</dbReference>
<proteinExistence type="inferred from homology"/>
<dbReference type="PANTHER" id="PTHR11550:SF0">
    <property type="entry name" value="CTP SYNTHASE-RELATED"/>
    <property type="match status" value="1"/>
</dbReference>
<comment type="similarity">
    <text evidence="2 12">Belongs to the CTP synthase family.</text>
</comment>
<gene>
    <name evidence="12 15" type="primary">pyrG</name>
    <name evidence="15" type="ordered locus">midi_00708</name>
</gene>
<name>F7XWF3_MIDMI</name>
<comment type="function">
    <text evidence="11 12">Catalyzes the ATP-dependent amination of UTP to CTP with either L-glutamine or ammonia as the source of nitrogen. Regulates intracellular CTP levels through interactions with the four ribonucleotide triphosphates.</text>
</comment>
<comment type="pathway">
    <text evidence="1 12">Pyrimidine metabolism; CTP biosynthesis via de novo pathway; CTP from UDP: step 2/2.</text>
</comment>
<feature type="binding site" evidence="12">
    <location>
        <begin position="186"/>
        <end position="191"/>
    </location>
    <ligand>
        <name>CTP</name>
        <dbReference type="ChEBI" id="CHEBI:37563"/>
        <note>allosteric inhibitor</note>
    </ligand>
</feature>
<feature type="binding site" evidence="12">
    <location>
        <begin position="186"/>
        <end position="191"/>
    </location>
    <ligand>
        <name>UTP</name>
        <dbReference type="ChEBI" id="CHEBI:46398"/>
    </ligand>
</feature>
<comment type="catalytic activity">
    <reaction evidence="12">
        <text>L-glutamine + H2O = L-glutamate + NH4(+)</text>
        <dbReference type="Rhea" id="RHEA:15889"/>
        <dbReference type="ChEBI" id="CHEBI:15377"/>
        <dbReference type="ChEBI" id="CHEBI:28938"/>
        <dbReference type="ChEBI" id="CHEBI:29985"/>
        <dbReference type="ChEBI" id="CHEBI:58359"/>
    </reaction>
</comment>
<dbReference type="GO" id="GO:0097268">
    <property type="term" value="C:cytoophidium"/>
    <property type="evidence" value="ECO:0007669"/>
    <property type="project" value="UniProtKB-ARBA"/>
</dbReference>
<dbReference type="STRING" id="696127.midi_00708"/>
<feature type="binding site" evidence="12">
    <location>
        <position position="352"/>
    </location>
    <ligand>
        <name>L-glutamine</name>
        <dbReference type="ChEBI" id="CHEBI:58359"/>
    </ligand>
</feature>
<dbReference type="CDD" id="cd01746">
    <property type="entry name" value="GATase1_CTP_Synthase"/>
    <property type="match status" value="1"/>
</dbReference>
<dbReference type="HAMAP" id="MF_01227">
    <property type="entry name" value="PyrG"/>
    <property type="match status" value="1"/>
</dbReference>
<accession>F7XWF3</accession>
<evidence type="ECO:0000313" key="16">
    <source>
        <dbReference type="Proteomes" id="UP000006639"/>
    </source>
</evidence>
<dbReference type="FunFam" id="3.40.50.300:FF:000009">
    <property type="entry name" value="CTP synthase"/>
    <property type="match status" value="1"/>
</dbReference>
<dbReference type="NCBIfam" id="NF003792">
    <property type="entry name" value="PRK05380.1"/>
    <property type="match status" value="1"/>
</dbReference>
<dbReference type="OrthoDB" id="9801107at2"/>
<evidence type="ECO:0000256" key="8">
    <source>
        <dbReference type="ARBA" id="ARBA00022962"/>
    </source>
</evidence>
<feature type="domain" description="Glutamine amidotransferase" evidence="13">
    <location>
        <begin position="301"/>
        <end position="531"/>
    </location>
</feature>
<dbReference type="Pfam" id="PF00117">
    <property type="entry name" value="GATase"/>
    <property type="match status" value="1"/>
</dbReference>
<dbReference type="FunFam" id="3.40.50.880:FF:000002">
    <property type="entry name" value="CTP synthase"/>
    <property type="match status" value="1"/>
</dbReference>
<evidence type="ECO:0000259" key="13">
    <source>
        <dbReference type="Pfam" id="PF00117"/>
    </source>
</evidence>
<evidence type="ECO:0000256" key="5">
    <source>
        <dbReference type="ARBA" id="ARBA00022741"/>
    </source>
</evidence>
<feature type="binding site" evidence="12">
    <location>
        <position position="13"/>
    </location>
    <ligand>
        <name>CTP</name>
        <dbReference type="ChEBI" id="CHEBI:37563"/>
        <note>allosteric inhibitor</note>
    </ligand>
</feature>
<dbReference type="GO" id="GO:0005829">
    <property type="term" value="C:cytosol"/>
    <property type="evidence" value="ECO:0007669"/>
    <property type="project" value="TreeGrafter"/>
</dbReference>
<dbReference type="InterPro" id="IPR033828">
    <property type="entry name" value="GATase1_CTP_Synthase"/>
</dbReference>
<comment type="caution">
    <text evidence="12">Lacks conserved residue(s) required for the propagation of feature annotation.</text>
</comment>
<dbReference type="GO" id="GO:0044210">
    <property type="term" value="P:'de novo' CTP biosynthetic process"/>
    <property type="evidence" value="ECO:0007669"/>
    <property type="project" value="UniProtKB-UniRule"/>
</dbReference>
<feature type="binding site" evidence="12">
    <location>
        <position position="54"/>
    </location>
    <ligand>
        <name>L-glutamine</name>
        <dbReference type="ChEBI" id="CHEBI:58359"/>
    </ligand>
</feature>
<feature type="region of interest" description="Amidoligase domain" evidence="12">
    <location>
        <begin position="1"/>
        <end position="265"/>
    </location>
</feature>
<feature type="binding site" evidence="12">
    <location>
        <begin position="380"/>
        <end position="383"/>
    </location>
    <ligand>
        <name>L-glutamine</name>
        <dbReference type="ChEBI" id="CHEBI:58359"/>
    </ligand>
</feature>
<comment type="catalytic activity">
    <reaction evidence="12">
        <text>UTP + NH4(+) + ATP = CTP + ADP + phosphate + 2 H(+)</text>
        <dbReference type="Rhea" id="RHEA:16597"/>
        <dbReference type="ChEBI" id="CHEBI:15378"/>
        <dbReference type="ChEBI" id="CHEBI:28938"/>
        <dbReference type="ChEBI" id="CHEBI:30616"/>
        <dbReference type="ChEBI" id="CHEBI:37563"/>
        <dbReference type="ChEBI" id="CHEBI:43474"/>
        <dbReference type="ChEBI" id="CHEBI:46398"/>
        <dbReference type="ChEBI" id="CHEBI:456216"/>
    </reaction>
</comment>
<dbReference type="Gene3D" id="3.40.50.300">
    <property type="entry name" value="P-loop containing nucleotide triphosphate hydrolases"/>
    <property type="match status" value="1"/>
</dbReference>
<keyword evidence="7 12" id="KW-0460">Magnesium</keyword>
<feature type="binding site" evidence="12">
    <location>
        <begin position="14"/>
        <end position="19"/>
    </location>
    <ligand>
        <name>ATP</name>
        <dbReference type="ChEBI" id="CHEBI:30616"/>
    </ligand>
</feature>
<dbReference type="SUPFAM" id="SSF52317">
    <property type="entry name" value="Class I glutamine amidotransferase-like"/>
    <property type="match status" value="1"/>
</dbReference>
<dbReference type="PANTHER" id="PTHR11550">
    <property type="entry name" value="CTP SYNTHASE"/>
    <property type="match status" value="1"/>
</dbReference>
<evidence type="ECO:0000256" key="12">
    <source>
        <dbReference type="HAMAP-Rule" id="MF_01227"/>
    </source>
</evidence>
<evidence type="ECO:0000259" key="14">
    <source>
        <dbReference type="Pfam" id="PF06418"/>
    </source>
</evidence>
<feature type="binding site" evidence="12">
    <location>
        <position position="222"/>
    </location>
    <ligand>
        <name>UTP</name>
        <dbReference type="ChEBI" id="CHEBI:46398"/>
    </ligand>
</feature>
<dbReference type="RefSeq" id="WP_013951208.1">
    <property type="nucleotide sequence ID" value="NC_015722.1"/>
</dbReference>
<feature type="binding site" evidence="12">
    <location>
        <position position="13"/>
    </location>
    <ligand>
        <name>UTP</name>
        <dbReference type="ChEBI" id="CHEBI:46398"/>
    </ligand>
</feature>
<dbReference type="HOGENOM" id="CLU_011675_5_0_5"/>
<protein>
    <recommendedName>
        <fullName evidence="12">CTP synthase</fullName>
        <ecNumber evidence="12">6.3.4.2</ecNumber>
    </recommendedName>
    <alternativeName>
        <fullName evidence="12">Cytidine 5'-triphosphate synthase</fullName>
    </alternativeName>
    <alternativeName>
        <fullName evidence="12">Cytidine triphosphate synthetase</fullName>
        <shortName evidence="12">CTP synthetase</shortName>
        <shortName evidence="12">CTPS</shortName>
    </alternativeName>
    <alternativeName>
        <fullName evidence="12">UTP--ammonia ligase</fullName>
    </alternativeName>
</protein>
<dbReference type="InterPro" id="IPR017926">
    <property type="entry name" value="GATASE"/>
</dbReference>
<dbReference type="Proteomes" id="UP000006639">
    <property type="component" value="Chromosome"/>
</dbReference>
<dbReference type="EC" id="6.3.4.2" evidence="12"/>
<dbReference type="Gene3D" id="3.40.50.880">
    <property type="match status" value="1"/>
</dbReference>
<keyword evidence="3 12" id="KW-0436">Ligase</keyword>
<dbReference type="UniPathway" id="UPA00159">
    <property type="reaction ID" value="UER00277"/>
</dbReference>
<keyword evidence="4 12" id="KW-0479">Metal-binding</keyword>
<feature type="binding site" evidence="12">
    <location>
        <position position="403"/>
    </location>
    <ligand>
        <name>L-glutamine</name>
        <dbReference type="ChEBI" id="CHEBI:58359"/>
    </ligand>
</feature>
<reference evidence="15 16" key="1">
    <citation type="journal article" date="2011" name="Mol. Biol. Evol.">
        <title>Phylogenomic evidence for the presence of a flagellum and cbb3 oxidase in the free-living mitochondrial ancestor.</title>
        <authorList>
            <person name="Sassera D."/>
            <person name="Lo N."/>
            <person name="Epis S."/>
            <person name="D'Auria G."/>
            <person name="Montagna M."/>
            <person name="Comandatore F."/>
            <person name="Horner D."/>
            <person name="Pereto J."/>
            <person name="Luciano A.M."/>
            <person name="Franciosi F."/>
            <person name="Ferri E."/>
            <person name="Crotti E."/>
            <person name="Bazzocchi C."/>
            <person name="Daffonchio D."/>
            <person name="Sacchi L."/>
            <person name="Moya A."/>
            <person name="Latorre A."/>
            <person name="Bandi C."/>
        </authorList>
    </citation>
    <scope>NUCLEOTIDE SEQUENCE [LARGE SCALE GENOMIC DNA]</scope>
    <source>
        <strain evidence="15 16">IricVA</strain>
    </source>
</reference>
<evidence type="ECO:0000256" key="2">
    <source>
        <dbReference type="ARBA" id="ARBA00007533"/>
    </source>
</evidence>
<dbReference type="GO" id="GO:0003883">
    <property type="term" value="F:CTP synthase activity"/>
    <property type="evidence" value="ECO:0007669"/>
    <property type="project" value="UniProtKB-UniRule"/>
</dbReference>
<dbReference type="NCBIfam" id="TIGR00337">
    <property type="entry name" value="PyrG"/>
    <property type="match status" value="1"/>
</dbReference>
<evidence type="ECO:0000256" key="4">
    <source>
        <dbReference type="ARBA" id="ARBA00022723"/>
    </source>
</evidence>
<dbReference type="PROSITE" id="PS51273">
    <property type="entry name" value="GATASE_TYPE_1"/>
    <property type="match status" value="1"/>
</dbReference>
<dbReference type="EMBL" id="CP002130">
    <property type="protein sequence ID" value="AEI89002.1"/>
    <property type="molecule type" value="Genomic_DNA"/>
</dbReference>
<feature type="active site" description="Nucleophile; for glutamine hydrolysis" evidence="12">
    <location>
        <position position="379"/>
    </location>
</feature>
<dbReference type="GO" id="GO:0005524">
    <property type="term" value="F:ATP binding"/>
    <property type="evidence" value="ECO:0007669"/>
    <property type="project" value="UniProtKB-KW"/>
</dbReference>
<evidence type="ECO:0000256" key="9">
    <source>
        <dbReference type="ARBA" id="ARBA00022975"/>
    </source>
</evidence>
<dbReference type="InterPro" id="IPR004468">
    <property type="entry name" value="CTP_synthase"/>
</dbReference>
<comment type="activity regulation">
    <text evidence="12">Allosterically activated by GTP, when glutamine is the substrate; GTP has no effect on the reaction when ammonia is the substrate. The allosteric effector GTP functions by stabilizing the protein conformation that binds the tetrahedral intermediate(s) formed during glutamine hydrolysis. Inhibited by the product CTP, via allosteric rather than competitive inhibition.</text>
</comment>
<comment type="catalytic activity">
    <reaction evidence="10 12">
        <text>UTP + L-glutamine + ATP + H2O = CTP + L-glutamate + ADP + phosphate + 2 H(+)</text>
        <dbReference type="Rhea" id="RHEA:26426"/>
        <dbReference type="ChEBI" id="CHEBI:15377"/>
        <dbReference type="ChEBI" id="CHEBI:15378"/>
        <dbReference type="ChEBI" id="CHEBI:29985"/>
        <dbReference type="ChEBI" id="CHEBI:30616"/>
        <dbReference type="ChEBI" id="CHEBI:37563"/>
        <dbReference type="ChEBI" id="CHEBI:43474"/>
        <dbReference type="ChEBI" id="CHEBI:46398"/>
        <dbReference type="ChEBI" id="CHEBI:58359"/>
        <dbReference type="ChEBI" id="CHEBI:456216"/>
        <dbReference type="EC" id="6.3.4.2"/>
    </reaction>
</comment>
<feature type="active site" evidence="12">
    <location>
        <position position="515"/>
    </location>
</feature>
<feature type="binding site" evidence="12">
    <location>
        <position position="222"/>
    </location>
    <ligand>
        <name>CTP</name>
        <dbReference type="ChEBI" id="CHEBI:37563"/>
        <note>allosteric inhibitor</note>
    </ligand>
</feature>
<keyword evidence="5 12" id="KW-0547">Nucleotide-binding</keyword>
<dbReference type="InterPro" id="IPR017456">
    <property type="entry name" value="CTP_synthase_N"/>
</dbReference>
<dbReference type="GO" id="GO:0004359">
    <property type="term" value="F:glutaminase activity"/>
    <property type="evidence" value="ECO:0007669"/>
    <property type="project" value="RHEA"/>
</dbReference>
<evidence type="ECO:0000256" key="1">
    <source>
        <dbReference type="ARBA" id="ARBA00005171"/>
    </source>
</evidence>
<evidence type="ECO:0000256" key="7">
    <source>
        <dbReference type="ARBA" id="ARBA00022842"/>
    </source>
</evidence>
<feature type="binding site" evidence="12">
    <location>
        <position position="139"/>
    </location>
    <ligand>
        <name>Mg(2+)</name>
        <dbReference type="ChEBI" id="CHEBI:18420"/>
    </ligand>
</feature>
<dbReference type="KEGG" id="mmn:midi_00708"/>
<dbReference type="GO" id="GO:0042802">
    <property type="term" value="F:identical protein binding"/>
    <property type="evidence" value="ECO:0007669"/>
    <property type="project" value="TreeGrafter"/>
</dbReference>
<dbReference type="SUPFAM" id="SSF52540">
    <property type="entry name" value="P-loop containing nucleoside triphosphate hydrolases"/>
    <property type="match status" value="1"/>
</dbReference>
<dbReference type="Pfam" id="PF06418">
    <property type="entry name" value="CTP_synth_N"/>
    <property type="match status" value="1"/>
</dbReference>
<keyword evidence="6 12" id="KW-0067">ATP-binding</keyword>
<dbReference type="AlphaFoldDB" id="F7XWF3"/>
<feature type="domain" description="CTP synthase N-terminal" evidence="14">
    <location>
        <begin position="3"/>
        <end position="264"/>
    </location>
</feature>
<dbReference type="InterPro" id="IPR029062">
    <property type="entry name" value="Class_I_gatase-like"/>
</dbReference>
<feature type="binding site" evidence="12">
    <location>
        <begin position="146"/>
        <end position="148"/>
    </location>
    <ligand>
        <name>CTP</name>
        <dbReference type="ChEBI" id="CHEBI:37563"/>
        <note>allosteric inhibitor</note>
    </ligand>
</feature>
<feature type="binding site" evidence="12">
    <location>
        <position position="71"/>
    </location>
    <ligand>
        <name>Mg(2+)</name>
        <dbReference type="ChEBI" id="CHEBI:18420"/>
    </ligand>
</feature>
<dbReference type="InterPro" id="IPR027417">
    <property type="entry name" value="P-loop_NTPase"/>
</dbReference>
<dbReference type="CDD" id="cd03113">
    <property type="entry name" value="CTPS_N"/>
    <property type="match status" value="1"/>
</dbReference>